<keyword evidence="3" id="KW-1185">Reference proteome</keyword>
<gene>
    <name evidence="2" type="ORF">JHL18_07060</name>
</gene>
<keyword evidence="1" id="KW-0472">Membrane</keyword>
<keyword evidence="1" id="KW-0812">Transmembrane</keyword>
<accession>A0ABS1EM21</accession>
<evidence type="ECO:0000313" key="3">
    <source>
        <dbReference type="Proteomes" id="UP000596739"/>
    </source>
</evidence>
<protein>
    <submittedName>
        <fullName evidence="2">Uncharacterized protein</fullName>
    </submittedName>
</protein>
<keyword evidence="1" id="KW-1133">Transmembrane helix</keyword>
<evidence type="ECO:0000256" key="1">
    <source>
        <dbReference type="SAM" id="Phobius"/>
    </source>
</evidence>
<evidence type="ECO:0000313" key="2">
    <source>
        <dbReference type="EMBL" id="MBK1810393.1"/>
    </source>
</evidence>
<sequence length="71" mass="8332">MLIELSGDIQWICLIIEWILLMYLYYKYRKNRDSDGDKVIITKKNGQIVMVLLVVVNVILVISKIIGMFKN</sequence>
<reference evidence="3" key="1">
    <citation type="submission" date="2021-01" db="EMBL/GenBank/DDBJ databases">
        <title>Genome public.</title>
        <authorList>
            <person name="Liu C."/>
            <person name="Sun Q."/>
        </authorList>
    </citation>
    <scope>NUCLEOTIDE SEQUENCE [LARGE SCALE GENOMIC DNA]</scope>
    <source>
        <strain evidence="3">YIM B02505</strain>
    </source>
</reference>
<proteinExistence type="predicted"/>
<dbReference type="EMBL" id="JAENHN010000023">
    <property type="protein sequence ID" value="MBK1810393.1"/>
    <property type="molecule type" value="Genomic_DNA"/>
</dbReference>
<organism evidence="2 3">
    <name type="scientific">Clostridium yunnanense</name>
    <dbReference type="NCBI Taxonomy" id="2800325"/>
    <lineage>
        <taxon>Bacteria</taxon>
        <taxon>Bacillati</taxon>
        <taxon>Bacillota</taxon>
        <taxon>Clostridia</taxon>
        <taxon>Eubacteriales</taxon>
        <taxon>Clostridiaceae</taxon>
        <taxon>Clostridium</taxon>
    </lineage>
</organism>
<name>A0ABS1EM21_9CLOT</name>
<feature type="transmembrane region" description="Helical" evidence="1">
    <location>
        <begin position="6"/>
        <end position="26"/>
    </location>
</feature>
<feature type="transmembrane region" description="Helical" evidence="1">
    <location>
        <begin position="47"/>
        <end position="69"/>
    </location>
</feature>
<comment type="caution">
    <text evidence="2">The sequence shown here is derived from an EMBL/GenBank/DDBJ whole genome shotgun (WGS) entry which is preliminary data.</text>
</comment>
<dbReference type="Proteomes" id="UP000596739">
    <property type="component" value="Unassembled WGS sequence"/>
</dbReference>